<dbReference type="EC" id="2.7.6.1" evidence="2"/>
<dbReference type="GO" id="GO:0009156">
    <property type="term" value="P:ribonucleoside monophosphate biosynthetic process"/>
    <property type="evidence" value="ECO:0007669"/>
    <property type="project" value="InterPro"/>
</dbReference>
<keyword evidence="8" id="KW-0067">ATP-binding</keyword>
<proteinExistence type="inferred from homology"/>
<evidence type="ECO:0000256" key="8">
    <source>
        <dbReference type="ARBA" id="ARBA00022840"/>
    </source>
</evidence>
<dbReference type="OMA" id="CKMKKHR"/>
<dbReference type="GO" id="GO:0000287">
    <property type="term" value="F:magnesium ion binding"/>
    <property type="evidence" value="ECO:0007669"/>
    <property type="project" value="InterPro"/>
</dbReference>
<evidence type="ECO:0000256" key="7">
    <source>
        <dbReference type="ARBA" id="ARBA00022777"/>
    </source>
</evidence>
<evidence type="ECO:0000256" key="6">
    <source>
        <dbReference type="ARBA" id="ARBA00022741"/>
    </source>
</evidence>
<dbReference type="Pfam" id="PF14572">
    <property type="entry name" value="Pribosyl_synth"/>
    <property type="match status" value="1"/>
</dbReference>
<keyword evidence="4" id="KW-0479">Metal-binding</keyword>
<dbReference type="SUPFAM" id="SSF53271">
    <property type="entry name" value="PRTase-like"/>
    <property type="match status" value="2"/>
</dbReference>
<evidence type="ECO:0000313" key="12">
    <source>
        <dbReference type="EMBL" id="KNC99279.1"/>
    </source>
</evidence>
<evidence type="ECO:0000256" key="3">
    <source>
        <dbReference type="ARBA" id="ARBA00022679"/>
    </source>
</evidence>
<dbReference type="InterPro" id="IPR029099">
    <property type="entry name" value="Pribosyltran_N"/>
</dbReference>
<dbReference type="AlphaFoldDB" id="A0A0L0HE77"/>
<dbReference type="FunFam" id="3.40.50.2020:FF:000005">
    <property type="entry name" value="Ribose-phosphate pyrophosphokinase 1"/>
    <property type="match status" value="1"/>
</dbReference>
<sequence length="331" mass="36633">MRRVKIFTGSSHPELSALIIDRLGIPAAPATMKRFSNAETAVEIGVSVRNEDVYIIQSGSMAINDHLMELLIMINACKIASARRITAVLPYFPYNKQSKKKKARGAITAKLVANMLATAGVDHIITMDLHSSQIQGFFKSPVDNLVAEPCIARYIRERFPNYQNGVVISKNAGGAKRVTSLADKLGIDFALIHRERYHINQPAHSKDDGLEGIETRLTLVGDVKDKICFMLDDIIDGTHSFLDSSEHLKRCGAYKVYIIATHGILSGNAVQEIEECEAVDEVIVTNTYPFPDWKQAASKKLHFIDISGVLAEAIRRTHNGESISYLFHTAI</sequence>
<dbReference type="Pfam" id="PF13793">
    <property type="entry name" value="Pribosyltran_N"/>
    <property type="match status" value="1"/>
</dbReference>
<dbReference type="GO" id="GO:0004749">
    <property type="term" value="F:ribose phosphate diphosphokinase activity"/>
    <property type="evidence" value="ECO:0007669"/>
    <property type="project" value="UniProtKB-EC"/>
</dbReference>
<dbReference type="PROSITE" id="PS00114">
    <property type="entry name" value="PRPP_SYNTHASE"/>
    <property type="match status" value="1"/>
</dbReference>
<dbReference type="RefSeq" id="XP_016607319.1">
    <property type="nucleotide sequence ID" value="XM_016753740.1"/>
</dbReference>
<accession>A0A0L0HE77</accession>
<dbReference type="OrthoDB" id="413572at2759"/>
<keyword evidence="13" id="KW-1185">Reference proteome</keyword>
<dbReference type="eggNOG" id="KOG1448">
    <property type="taxonomic scope" value="Eukaryota"/>
</dbReference>
<evidence type="ECO:0000256" key="1">
    <source>
        <dbReference type="ARBA" id="ARBA00006478"/>
    </source>
</evidence>
<evidence type="ECO:0000256" key="9">
    <source>
        <dbReference type="ARBA" id="ARBA00022842"/>
    </source>
</evidence>
<dbReference type="GO" id="GO:0006164">
    <property type="term" value="P:purine nucleotide biosynthetic process"/>
    <property type="evidence" value="ECO:0007669"/>
    <property type="project" value="TreeGrafter"/>
</dbReference>
<keyword evidence="3" id="KW-0808">Transferase</keyword>
<gene>
    <name evidence="12" type="ORF">SPPG_05533</name>
</gene>
<reference evidence="12 13" key="1">
    <citation type="submission" date="2009-08" db="EMBL/GenBank/DDBJ databases">
        <title>The Genome Sequence of Spizellomyces punctatus strain DAOM BR117.</title>
        <authorList>
            <consortium name="The Broad Institute Genome Sequencing Platform"/>
            <person name="Russ C."/>
            <person name="Cuomo C."/>
            <person name="Shea T."/>
            <person name="Young S.K."/>
            <person name="Zeng Q."/>
            <person name="Koehrsen M."/>
            <person name="Haas B."/>
            <person name="Borodovsky M."/>
            <person name="Guigo R."/>
            <person name="Alvarado L."/>
            <person name="Berlin A."/>
            <person name="Bochicchio J."/>
            <person name="Borenstein D."/>
            <person name="Chapman S."/>
            <person name="Chen Z."/>
            <person name="Engels R."/>
            <person name="Freedman E."/>
            <person name="Gellesch M."/>
            <person name="Goldberg J."/>
            <person name="Griggs A."/>
            <person name="Gujja S."/>
            <person name="Heiman D."/>
            <person name="Hepburn T."/>
            <person name="Howarth C."/>
            <person name="Jen D."/>
            <person name="Larson L."/>
            <person name="Lewis B."/>
            <person name="Mehta T."/>
            <person name="Park D."/>
            <person name="Pearson M."/>
            <person name="Roberts A."/>
            <person name="Saif S."/>
            <person name="Shenoy N."/>
            <person name="Sisk P."/>
            <person name="Stolte C."/>
            <person name="Sykes S."/>
            <person name="Thomson T."/>
            <person name="Walk T."/>
            <person name="White J."/>
            <person name="Yandava C."/>
            <person name="Burger G."/>
            <person name="Gray M.W."/>
            <person name="Holland P.W.H."/>
            <person name="King N."/>
            <person name="Lang F.B.F."/>
            <person name="Roger A.J."/>
            <person name="Ruiz-Trillo I."/>
            <person name="Lander E."/>
            <person name="Nusbaum C."/>
        </authorList>
    </citation>
    <scope>NUCLEOTIDE SEQUENCE [LARGE SCALE GENOMIC DNA]</scope>
    <source>
        <strain evidence="12 13">DAOM BR117</strain>
    </source>
</reference>
<dbReference type="GO" id="GO:0005524">
    <property type="term" value="F:ATP binding"/>
    <property type="evidence" value="ECO:0007669"/>
    <property type="project" value="UniProtKB-KW"/>
</dbReference>
<dbReference type="GeneID" id="27688898"/>
<keyword evidence="7 12" id="KW-0418">Kinase</keyword>
<keyword evidence="6" id="KW-0547">Nucleotide-binding</keyword>
<evidence type="ECO:0000256" key="10">
    <source>
        <dbReference type="ARBA" id="ARBA00049535"/>
    </source>
</evidence>
<dbReference type="NCBIfam" id="NF002320">
    <property type="entry name" value="PRK01259.1"/>
    <property type="match status" value="1"/>
</dbReference>
<dbReference type="PANTHER" id="PTHR10210">
    <property type="entry name" value="RIBOSE-PHOSPHATE DIPHOSPHOKINASE FAMILY MEMBER"/>
    <property type="match status" value="1"/>
</dbReference>
<dbReference type="GO" id="GO:0016301">
    <property type="term" value="F:kinase activity"/>
    <property type="evidence" value="ECO:0007669"/>
    <property type="project" value="UniProtKB-KW"/>
</dbReference>
<dbReference type="GO" id="GO:0002189">
    <property type="term" value="C:ribose phosphate diphosphokinase complex"/>
    <property type="evidence" value="ECO:0007669"/>
    <property type="project" value="EnsemblFungi"/>
</dbReference>
<dbReference type="InterPro" id="IPR000842">
    <property type="entry name" value="PRib_PP_synth_CS"/>
</dbReference>
<organism evidence="12 13">
    <name type="scientific">Spizellomyces punctatus (strain DAOM BR117)</name>
    <dbReference type="NCBI Taxonomy" id="645134"/>
    <lineage>
        <taxon>Eukaryota</taxon>
        <taxon>Fungi</taxon>
        <taxon>Fungi incertae sedis</taxon>
        <taxon>Chytridiomycota</taxon>
        <taxon>Chytridiomycota incertae sedis</taxon>
        <taxon>Chytridiomycetes</taxon>
        <taxon>Spizellomycetales</taxon>
        <taxon>Spizellomycetaceae</taxon>
        <taxon>Spizellomyces</taxon>
    </lineage>
</organism>
<dbReference type="NCBIfam" id="TIGR01251">
    <property type="entry name" value="ribP_PPkin"/>
    <property type="match status" value="1"/>
</dbReference>
<dbReference type="STRING" id="645134.A0A0L0HE77"/>
<evidence type="ECO:0000256" key="2">
    <source>
        <dbReference type="ARBA" id="ARBA00013247"/>
    </source>
</evidence>
<dbReference type="Gene3D" id="3.40.50.2020">
    <property type="match status" value="2"/>
</dbReference>
<dbReference type="EMBL" id="KQ257458">
    <property type="protein sequence ID" value="KNC99279.1"/>
    <property type="molecule type" value="Genomic_DNA"/>
</dbReference>
<dbReference type="InParanoid" id="A0A0L0HE77"/>
<evidence type="ECO:0000313" key="13">
    <source>
        <dbReference type="Proteomes" id="UP000053201"/>
    </source>
</evidence>
<dbReference type="CDD" id="cd06223">
    <property type="entry name" value="PRTases_typeI"/>
    <property type="match status" value="1"/>
</dbReference>
<keyword evidence="9" id="KW-0460">Magnesium</keyword>
<dbReference type="Proteomes" id="UP000053201">
    <property type="component" value="Unassembled WGS sequence"/>
</dbReference>
<dbReference type="VEuPathDB" id="FungiDB:SPPG_05533"/>
<evidence type="ECO:0000259" key="11">
    <source>
        <dbReference type="Pfam" id="PF13793"/>
    </source>
</evidence>
<name>A0A0L0HE77_SPIPD</name>
<dbReference type="FunFam" id="3.40.50.2020:FF:000017">
    <property type="entry name" value="Ribose-phosphate pyrophosphokinase 1"/>
    <property type="match status" value="1"/>
</dbReference>
<dbReference type="GO" id="GO:0006015">
    <property type="term" value="P:5-phosphoribose 1-diphosphate biosynthetic process"/>
    <property type="evidence" value="ECO:0007669"/>
    <property type="project" value="EnsemblFungi"/>
</dbReference>
<evidence type="ECO:0000256" key="5">
    <source>
        <dbReference type="ARBA" id="ARBA00022727"/>
    </source>
</evidence>
<dbReference type="InterPro" id="IPR000836">
    <property type="entry name" value="PRTase_dom"/>
</dbReference>
<comment type="catalytic activity">
    <reaction evidence="10">
        <text>D-ribose 5-phosphate + ATP = 5-phospho-alpha-D-ribose 1-diphosphate + AMP + H(+)</text>
        <dbReference type="Rhea" id="RHEA:15609"/>
        <dbReference type="ChEBI" id="CHEBI:15378"/>
        <dbReference type="ChEBI" id="CHEBI:30616"/>
        <dbReference type="ChEBI" id="CHEBI:58017"/>
        <dbReference type="ChEBI" id="CHEBI:78346"/>
        <dbReference type="ChEBI" id="CHEBI:456215"/>
        <dbReference type="EC" id="2.7.6.1"/>
    </reaction>
</comment>
<comment type="similarity">
    <text evidence="1">Belongs to the ribose-phosphate pyrophosphokinase family.</text>
</comment>
<feature type="domain" description="Ribose-phosphate pyrophosphokinase N-terminal" evidence="11">
    <location>
        <begin position="4"/>
        <end position="120"/>
    </location>
</feature>
<keyword evidence="5" id="KW-0545">Nucleotide biosynthesis</keyword>
<dbReference type="InterPro" id="IPR005946">
    <property type="entry name" value="Rib-P_diPkinase"/>
</dbReference>
<dbReference type="InterPro" id="IPR029057">
    <property type="entry name" value="PRTase-like"/>
</dbReference>
<dbReference type="SMART" id="SM01400">
    <property type="entry name" value="Pribosyltran_N"/>
    <property type="match status" value="1"/>
</dbReference>
<dbReference type="PANTHER" id="PTHR10210:SF57">
    <property type="entry name" value="RIBOSE-PHOSPHATE DIPHOSPHOKINASE"/>
    <property type="match status" value="1"/>
</dbReference>
<dbReference type="GO" id="GO:0005737">
    <property type="term" value="C:cytoplasm"/>
    <property type="evidence" value="ECO:0007669"/>
    <property type="project" value="EnsemblFungi"/>
</dbReference>
<protein>
    <recommendedName>
        <fullName evidence="2">ribose-phosphate diphosphokinase</fullName>
        <ecNumber evidence="2">2.7.6.1</ecNumber>
    </recommendedName>
</protein>
<evidence type="ECO:0000256" key="4">
    <source>
        <dbReference type="ARBA" id="ARBA00022723"/>
    </source>
</evidence>